<proteinExistence type="predicted"/>
<comment type="caution">
    <text evidence="1">The sequence shown here is derived from an EMBL/GenBank/DDBJ whole genome shotgun (WGS) entry which is preliminary data.</text>
</comment>
<sequence length="107" mass="12342">MEGDSRKRAACVSLSLQDDDDDEDEKMERFFSLIRNIRATKEGLMKEANESKPKKPKEERAAVWIPTFECEDFMQEINFKAPAIFSNSSKNSSTVKENQENTRAFLD</sequence>
<gene>
    <name evidence="1" type="ORF">MRB53_023980</name>
</gene>
<protein>
    <submittedName>
        <fullName evidence="1">Uncharacterized protein</fullName>
    </submittedName>
</protein>
<reference evidence="1 2" key="1">
    <citation type="journal article" date="2022" name="Hortic Res">
        <title>A haplotype resolved chromosomal level avocado genome allows analysis of novel avocado genes.</title>
        <authorList>
            <person name="Nath O."/>
            <person name="Fletcher S.J."/>
            <person name="Hayward A."/>
            <person name="Shaw L.M."/>
            <person name="Masouleh A.K."/>
            <person name="Furtado A."/>
            <person name="Henry R.J."/>
            <person name="Mitter N."/>
        </authorList>
    </citation>
    <scope>NUCLEOTIDE SEQUENCE [LARGE SCALE GENOMIC DNA]</scope>
    <source>
        <strain evidence="2">cv. Hass</strain>
    </source>
</reference>
<evidence type="ECO:0000313" key="2">
    <source>
        <dbReference type="Proteomes" id="UP001234297"/>
    </source>
</evidence>
<evidence type="ECO:0000313" key="1">
    <source>
        <dbReference type="EMBL" id="KAJ8630657.1"/>
    </source>
</evidence>
<accession>A0ACC2LAV6</accession>
<keyword evidence="2" id="KW-1185">Reference proteome</keyword>
<dbReference type="EMBL" id="CM056815">
    <property type="protein sequence ID" value="KAJ8630657.1"/>
    <property type="molecule type" value="Genomic_DNA"/>
</dbReference>
<name>A0ACC2LAV6_PERAE</name>
<dbReference type="Proteomes" id="UP001234297">
    <property type="component" value="Chromosome 7"/>
</dbReference>
<organism evidence="1 2">
    <name type="scientific">Persea americana</name>
    <name type="common">Avocado</name>
    <dbReference type="NCBI Taxonomy" id="3435"/>
    <lineage>
        <taxon>Eukaryota</taxon>
        <taxon>Viridiplantae</taxon>
        <taxon>Streptophyta</taxon>
        <taxon>Embryophyta</taxon>
        <taxon>Tracheophyta</taxon>
        <taxon>Spermatophyta</taxon>
        <taxon>Magnoliopsida</taxon>
        <taxon>Magnoliidae</taxon>
        <taxon>Laurales</taxon>
        <taxon>Lauraceae</taxon>
        <taxon>Persea</taxon>
    </lineage>
</organism>